<dbReference type="GO" id="GO:0046872">
    <property type="term" value="F:metal ion binding"/>
    <property type="evidence" value="ECO:0007669"/>
    <property type="project" value="UniProtKB-UniRule"/>
</dbReference>
<feature type="binding site" description="proximal binding residue" evidence="4">
    <location>
        <position position="361"/>
    </location>
    <ligand>
        <name>heme b</name>
        <dbReference type="ChEBI" id="CHEBI:60344"/>
    </ligand>
    <ligandPart>
        <name>Fe</name>
        <dbReference type="ChEBI" id="CHEBI:18248"/>
    </ligandPart>
</feature>
<dbReference type="PANTHER" id="PTHR28657:SF5">
    <property type="entry name" value="INDOLEAMINE 2,3-DIOXYGENASE"/>
    <property type="match status" value="1"/>
</dbReference>
<dbReference type="InterPro" id="IPR037217">
    <property type="entry name" value="Trp/Indoleamine_2_3_dOase-like"/>
</dbReference>
<keyword evidence="3 4" id="KW-0408">Iron</keyword>
<keyword evidence="5" id="KW-0223">Dioxygenase</keyword>
<dbReference type="GO" id="GO:0005737">
    <property type="term" value="C:cytoplasm"/>
    <property type="evidence" value="ECO:0000318"/>
    <property type="project" value="GO_Central"/>
</dbReference>
<dbReference type="KEGG" id="ani:ANIA_02509"/>
<dbReference type="InParanoid" id="Q5BAC1"/>
<dbReference type="STRING" id="227321.Q5BAC1"/>
<evidence type="ECO:0000256" key="5">
    <source>
        <dbReference type="RuleBase" id="RU369119"/>
    </source>
</evidence>
<dbReference type="GO" id="GO:0020037">
    <property type="term" value="F:heme binding"/>
    <property type="evidence" value="ECO:0007669"/>
    <property type="project" value="UniProtKB-UniRule"/>
</dbReference>
<dbReference type="Pfam" id="PF01231">
    <property type="entry name" value="IDO"/>
    <property type="match status" value="1"/>
</dbReference>
<dbReference type="GeneID" id="2874684"/>
<sequence>MLPPIPIPAEYGISPDTGFLPSEPPLEHLPDPYYAKWEWIVANIQALLLSRRMRRVVDNMPILSTSYLQAEPEWRRAYSILGFILHGYVWGGSTPAERIPPQLTVPLFEVCDHLDLPPVATYAGLVLWNFKPIFSDEPMDDLDNLACINTITGTLDEQWFYLVSVAIEARGGPAISLVLQAIAAARVGNTAVVIEYLQALAEMIDEIGAVLERMYEHNDPYVFYNKIRPYLAGSKNMADAGLPNGLLYDDGKKPEYRQYGGGSNAQSSLIQFLDIALGIEHRPTGETRPSSSENGGVAAGPRHGFIQEMRSYMPGPHRKFLEHMGAVANIREYVEARRSNKPLSLAYDACLSMLQSMRTKHIQMVSRYIITPSQKAREKPSRPASLNLATARHSEKPDGSKLRGTGGTALIPFLKQARNETGEPMIDSWARRLLTTGSVEPSWASLSKLGEQPDGDLKVVGLAGTWTAADSEGGICHCLISCNPGQNFRSYPVPAEGTGLTFEKAMRVIRPTSPYSGADIMYKDPLVCLPYITDPSRPLPLRHNIPGPRPISEASLPVWTPGRSRDCLQFLFQVSSQITREPQTSGFKFGTFAQLTLPTRQTPDAP</sequence>
<evidence type="ECO:0000256" key="2">
    <source>
        <dbReference type="ARBA" id="ARBA00022723"/>
    </source>
</evidence>
<comment type="function">
    <text evidence="5">Produces N-formyl-kynurenine through the oxidation of tryptophan.</text>
</comment>
<name>Q5BAC1_EMENI</name>
<reference evidence="8" key="1">
    <citation type="journal article" date="2005" name="Nature">
        <title>Sequencing of Aspergillus nidulans and comparative analysis with A. fumigatus and A. oryzae.</title>
        <authorList>
            <person name="Galagan J.E."/>
            <person name="Calvo S.E."/>
            <person name="Cuomo C."/>
            <person name="Ma L.J."/>
            <person name="Wortman J.R."/>
            <person name="Batzoglou S."/>
            <person name="Lee S.I."/>
            <person name="Basturkmen M."/>
            <person name="Spevak C.C."/>
            <person name="Clutterbuck J."/>
            <person name="Kapitonov V."/>
            <person name="Jurka J."/>
            <person name="Scazzocchio C."/>
            <person name="Farman M."/>
            <person name="Butler J."/>
            <person name="Purcell S."/>
            <person name="Harris S."/>
            <person name="Braus G.H."/>
            <person name="Draht O."/>
            <person name="Busch S."/>
            <person name="D'Enfert C."/>
            <person name="Bouchier C."/>
            <person name="Goldman G.H."/>
            <person name="Bell-Pedersen D."/>
            <person name="Griffiths-Jones S."/>
            <person name="Doonan J.H."/>
            <person name="Yu J."/>
            <person name="Vienken K."/>
            <person name="Pain A."/>
            <person name="Freitag M."/>
            <person name="Selker E.U."/>
            <person name="Archer D.B."/>
            <person name="Penalva M.A."/>
            <person name="Oakley B.R."/>
            <person name="Momany M."/>
            <person name="Tanaka T."/>
            <person name="Kumagai T."/>
            <person name="Asai K."/>
            <person name="Machida M."/>
            <person name="Nierman W.C."/>
            <person name="Denning D.W."/>
            <person name="Caddick M."/>
            <person name="Hynes M."/>
            <person name="Paoletti M."/>
            <person name="Fischer R."/>
            <person name="Miller B."/>
            <person name="Dyer P."/>
            <person name="Sachs M.S."/>
            <person name="Osmani S.A."/>
            <person name="Birren B.W."/>
        </authorList>
    </citation>
    <scope>NUCLEOTIDE SEQUENCE [LARGE SCALE GENOMIC DNA]</scope>
    <source>
        <strain evidence="8">FGSC A4 / ATCC 38163 / CBS 112.46 / NRRL 194 / M139</strain>
    </source>
</reference>
<comment type="similarity">
    <text evidence="1 5">Belongs to the indoleamine 2,3-dioxygenase family.</text>
</comment>
<dbReference type="AlphaFoldDB" id="Q5BAC1"/>
<dbReference type="PANTHER" id="PTHR28657">
    <property type="entry name" value="INDOLEAMINE 2,3-DIOXYGENASE"/>
    <property type="match status" value="1"/>
</dbReference>
<comment type="catalytic activity">
    <reaction evidence="5">
        <text>L-tryptophan + O2 = N-formyl-L-kynurenine</text>
        <dbReference type="Rhea" id="RHEA:24536"/>
        <dbReference type="ChEBI" id="CHEBI:15379"/>
        <dbReference type="ChEBI" id="CHEBI:57912"/>
        <dbReference type="ChEBI" id="CHEBI:58629"/>
    </reaction>
</comment>
<dbReference type="FunFam" id="1.20.58.480:FF:000004">
    <property type="entry name" value="Indoleamine 2,3-dioxygenase subfamily"/>
    <property type="match status" value="1"/>
</dbReference>
<feature type="compositionally biased region" description="Basic and acidic residues" evidence="6">
    <location>
        <begin position="392"/>
        <end position="401"/>
    </location>
</feature>
<gene>
    <name evidence="7" type="ORF">ANIA_02509</name>
</gene>
<keyword evidence="8" id="KW-1185">Reference proteome</keyword>
<feature type="region of interest" description="Disordered" evidence="6">
    <location>
        <begin position="373"/>
        <end position="405"/>
    </location>
</feature>
<dbReference type="GO" id="GO:0034354">
    <property type="term" value="P:'de novo' NAD+ biosynthetic process from L-tryptophan"/>
    <property type="evidence" value="ECO:0000318"/>
    <property type="project" value="GO_Central"/>
</dbReference>
<evidence type="ECO:0000313" key="7">
    <source>
        <dbReference type="EMBL" id="CBF86997.1"/>
    </source>
</evidence>
<organism evidence="7 8">
    <name type="scientific">Emericella nidulans (strain FGSC A4 / ATCC 38163 / CBS 112.46 / NRRL 194 / M139)</name>
    <name type="common">Aspergillus nidulans</name>
    <dbReference type="NCBI Taxonomy" id="227321"/>
    <lineage>
        <taxon>Eukaryota</taxon>
        <taxon>Fungi</taxon>
        <taxon>Dikarya</taxon>
        <taxon>Ascomycota</taxon>
        <taxon>Pezizomycotina</taxon>
        <taxon>Eurotiomycetes</taxon>
        <taxon>Eurotiomycetidae</taxon>
        <taxon>Eurotiales</taxon>
        <taxon>Aspergillaceae</taxon>
        <taxon>Aspergillus</taxon>
        <taxon>Aspergillus subgen. Nidulantes</taxon>
    </lineage>
</organism>
<dbReference type="Proteomes" id="UP000000560">
    <property type="component" value="Chromosome VII"/>
</dbReference>
<evidence type="ECO:0000256" key="3">
    <source>
        <dbReference type="ARBA" id="ARBA00023004"/>
    </source>
</evidence>
<proteinExistence type="inferred from homology"/>
<dbReference type="GO" id="GO:0033754">
    <property type="term" value="F:indoleamine 2,3-dioxygenase activity"/>
    <property type="evidence" value="ECO:0000318"/>
    <property type="project" value="GO_Central"/>
</dbReference>
<reference evidence="8" key="2">
    <citation type="journal article" date="2009" name="Fungal Genet. Biol.">
        <title>The 2008 update of the Aspergillus nidulans genome annotation: a community effort.</title>
        <authorList>
            <person name="Wortman J.R."/>
            <person name="Gilsenan J.M."/>
            <person name="Joardar V."/>
            <person name="Deegan J."/>
            <person name="Clutterbuck J."/>
            <person name="Andersen M.R."/>
            <person name="Archer D."/>
            <person name="Bencina M."/>
            <person name="Braus G."/>
            <person name="Coutinho P."/>
            <person name="von Dohren H."/>
            <person name="Doonan J."/>
            <person name="Driessen A.J."/>
            <person name="Durek P."/>
            <person name="Espeso E."/>
            <person name="Fekete E."/>
            <person name="Flipphi M."/>
            <person name="Estrada C.G."/>
            <person name="Geysens S."/>
            <person name="Goldman G."/>
            <person name="de Groot P.W."/>
            <person name="Hansen K."/>
            <person name="Harris S.D."/>
            <person name="Heinekamp T."/>
            <person name="Helmstaedt K."/>
            <person name="Henrissat B."/>
            <person name="Hofmann G."/>
            <person name="Homan T."/>
            <person name="Horio T."/>
            <person name="Horiuchi H."/>
            <person name="James S."/>
            <person name="Jones M."/>
            <person name="Karaffa L."/>
            <person name="Karanyi Z."/>
            <person name="Kato M."/>
            <person name="Keller N."/>
            <person name="Kelly D.E."/>
            <person name="Kiel J.A."/>
            <person name="Kim J.M."/>
            <person name="van der Klei I.J."/>
            <person name="Klis F.M."/>
            <person name="Kovalchuk A."/>
            <person name="Krasevec N."/>
            <person name="Kubicek C.P."/>
            <person name="Liu B."/>
            <person name="Maccabe A."/>
            <person name="Meyer V."/>
            <person name="Mirabito P."/>
            <person name="Miskei M."/>
            <person name="Mos M."/>
            <person name="Mullins J."/>
            <person name="Nelson D.R."/>
            <person name="Nielsen J."/>
            <person name="Oakley B.R."/>
            <person name="Osmani S.A."/>
            <person name="Pakula T."/>
            <person name="Paszewski A."/>
            <person name="Paulsen I."/>
            <person name="Pilsyk S."/>
            <person name="Pocsi I."/>
            <person name="Punt P.J."/>
            <person name="Ram A.F."/>
            <person name="Ren Q."/>
            <person name="Robellet X."/>
            <person name="Robson G."/>
            <person name="Seiboth B."/>
            <person name="van Solingen P."/>
            <person name="Specht T."/>
            <person name="Sun J."/>
            <person name="Taheri-Talesh N."/>
            <person name="Takeshita N."/>
            <person name="Ussery D."/>
            <person name="vanKuyk P.A."/>
            <person name="Visser H."/>
            <person name="van de Vondervoort P.J."/>
            <person name="de Vries R.P."/>
            <person name="Walton J."/>
            <person name="Xiang X."/>
            <person name="Xiong Y."/>
            <person name="Zeng A.P."/>
            <person name="Brandt B.W."/>
            <person name="Cornell M.J."/>
            <person name="van den Hondel C.A."/>
            <person name="Visser J."/>
            <person name="Oliver S.G."/>
            <person name="Turner G."/>
        </authorList>
    </citation>
    <scope>GENOME REANNOTATION</scope>
    <source>
        <strain evidence="8">FGSC A4 / ATCC 38163 / CBS 112.46 / NRRL 194 / M139</strain>
    </source>
</reference>
<dbReference type="InterPro" id="IPR000898">
    <property type="entry name" value="Indolamine_dOase"/>
</dbReference>
<dbReference type="PROSITE" id="PS00876">
    <property type="entry name" value="IDO_1"/>
    <property type="match status" value="1"/>
</dbReference>
<evidence type="ECO:0000256" key="4">
    <source>
        <dbReference type="PIRSR" id="PIRSR600898-1"/>
    </source>
</evidence>
<dbReference type="SUPFAM" id="SSF140959">
    <property type="entry name" value="Indolic compounds 2,3-dioxygenase-like"/>
    <property type="match status" value="1"/>
</dbReference>
<dbReference type="RefSeq" id="XP_660113.1">
    <property type="nucleotide sequence ID" value="XM_655021.1"/>
</dbReference>
<evidence type="ECO:0000256" key="1">
    <source>
        <dbReference type="ARBA" id="ARBA00007119"/>
    </source>
</evidence>
<dbReference type="EC" id="1.13.11.52" evidence="5"/>
<dbReference type="OrthoDB" id="540174at2759"/>
<protein>
    <recommendedName>
        <fullName evidence="5">Indoleamine 2,3-dioxygenase</fullName>
        <ecNumber evidence="5">1.13.11.52</ecNumber>
    </recommendedName>
</protein>
<evidence type="ECO:0000313" key="8">
    <source>
        <dbReference type="Proteomes" id="UP000000560"/>
    </source>
</evidence>
<dbReference type="FunCoup" id="Q5BAC1">
    <property type="interactions" value="135"/>
</dbReference>
<dbReference type="HOGENOM" id="CLU_010089_0_0_1"/>
<dbReference type="Gene3D" id="1.20.58.480">
    <property type="match status" value="1"/>
</dbReference>
<evidence type="ECO:0000256" key="6">
    <source>
        <dbReference type="SAM" id="MobiDB-lite"/>
    </source>
</evidence>
<dbReference type="eggNOG" id="ENOG502QV6W">
    <property type="taxonomic scope" value="Eukaryota"/>
</dbReference>
<dbReference type="GO" id="GO:0019441">
    <property type="term" value="P:L-tryptophan catabolic process to kynurenine"/>
    <property type="evidence" value="ECO:0000318"/>
    <property type="project" value="GO_Central"/>
</dbReference>
<accession>C8VPI8</accession>
<keyword evidence="5" id="KW-0560">Oxidoreductase</keyword>
<keyword evidence="4 5" id="KW-0349">Heme</keyword>
<accession>Q5BAC1</accession>
<dbReference type="OMA" id="SNKIMEP"/>
<dbReference type="EMBL" id="BN001307">
    <property type="protein sequence ID" value="CBF86997.1"/>
    <property type="molecule type" value="Genomic_DNA"/>
</dbReference>
<keyword evidence="2 4" id="KW-0479">Metal-binding</keyword>